<feature type="chain" id="PRO_5040384759" evidence="1">
    <location>
        <begin position="20"/>
        <end position="236"/>
    </location>
</feature>
<protein>
    <submittedName>
        <fullName evidence="2">Uncharacterized protein</fullName>
    </submittedName>
</protein>
<gene>
    <name evidence="2" type="ORF">GMORB2_3759</name>
</gene>
<keyword evidence="3" id="KW-1185">Reference proteome</keyword>
<organism evidence="2 3">
    <name type="scientific">Geosmithia morbida</name>
    <dbReference type="NCBI Taxonomy" id="1094350"/>
    <lineage>
        <taxon>Eukaryota</taxon>
        <taxon>Fungi</taxon>
        <taxon>Dikarya</taxon>
        <taxon>Ascomycota</taxon>
        <taxon>Pezizomycotina</taxon>
        <taxon>Sordariomycetes</taxon>
        <taxon>Hypocreomycetidae</taxon>
        <taxon>Hypocreales</taxon>
        <taxon>Bionectriaceae</taxon>
        <taxon>Geosmithia</taxon>
    </lineage>
</organism>
<comment type="caution">
    <text evidence="2">The sequence shown here is derived from an EMBL/GenBank/DDBJ whole genome shotgun (WGS) entry which is preliminary data.</text>
</comment>
<reference evidence="2" key="1">
    <citation type="submission" date="2020-03" db="EMBL/GenBank/DDBJ databases">
        <title>Site-based positive gene gene selection in Geosmithia morbida across the United States reveals a broad range of putative effectors and factors for local host and environmental adapation.</title>
        <authorList>
            <person name="Onufrak A."/>
            <person name="Murdoch R.W."/>
            <person name="Gazis R."/>
            <person name="Huff M."/>
            <person name="Staton M."/>
            <person name="Klingeman W."/>
            <person name="Hadziabdic D."/>
        </authorList>
    </citation>
    <scope>NUCLEOTIDE SEQUENCE</scope>
    <source>
        <strain evidence="2">1262</strain>
    </source>
</reference>
<dbReference type="RefSeq" id="XP_035323572.1">
    <property type="nucleotide sequence ID" value="XM_035465735.1"/>
</dbReference>
<sequence length="236" mass="26911">MKPFHIFLLILCFPALIRAGTWQNNVSPSRSKFDKHVGSGAKKCHARMVKRGGPLLFPQPIELNLDQEALFRSLIEHVYWIMYLISEDSVHHRDGMKATIEDWKTLKRCIPHYRYILQEDMTHAFLGLKEVAKVLARVAPAIPGETTMLLSDDLAMTTLKLVGFLSEMYADIGMPQWLLEQPSASMSALLSYLACDITKPSGCVDMPDFQRIYTNVKYQSPEPPLVEYREDDDPQP</sequence>
<accession>A0A9P4YXY8</accession>
<proteinExistence type="predicted"/>
<name>A0A9P4YXY8_9HYPO</name>
<evidence type="ECO:0000313" key="2">
    <source>
        <dbReference type="EMBL" id="KAF4124920.1"/>
    </source>
</evidence>
<feature type="signal peptide" evidence="1">
    <location>
        <begin position="1"/>
        <end position="19"/>
    </location>
</feature>
<dbReference type="EMBL" id="JAANYQ010000003">
    <property type="protein sequence ID" value="KAF4124920.1"/>
    <property type="molecule type" value="Genomic_DNA"/>
</dbReference>
<evidence type="ECO:0000313" key="3">
    <source>
        <dbReference type="Proteomes" id="UP000749293"/>
    </source>
</evidence>
<evidence type="ECO:0000256" key="1">
    <source>
        <dbReference type="SAM" id="SignalP"/>
    </source>
</evidence>
<dbReference type="Proteomes" id="UP000749293">
    <property type="component" value="Unassembled WGS sequence"/>
</dbReference>
<keyword evidence="1" id="KW-0732">Signal</keyword>
<dbReference type="AlphaFoldDB" id="A0A9P4YXY8"/>
<dbReference type="GeneID" id="55969987"/>